<reference evidence="2 3" key="1">
    <citation type="journal article" date="2014" name="Genome Biol. Evol.">
        <title>The secreted proteins of Achlya hypogyna and Thraustotheca clavata identify the ancestral oomycete secretome and reveal gene acquisitions by horizontal gene transfer.</title>
        <authorList>
            <person name="Misner I."/>
            <person name="Blouin N."/>
            <person name="Leonard G."/>
            <person name="Richards T.A."/>
            <person name="Lane C.E."/>
        </authorList>
    </citation>
    <scope>NUCLEOTIDE SEQUENCE [LARGE SCALE GENOMIC DNA]</scope>
    <source>
        <strain evidence="2 3">ATCC 34112</strain>
    </source>
</reference>
<evidence type="ECO:0000259" key="1">
    <source>
        <dbReference type="PROSITE" id="PS50003"/>
    </source>
</evidence>
<dbReference type="PROSITE" id="PS50003">
    <property type="entry name" value="PH_DOMAIN"/>
    <property type="match status" value="1"/>
</dbReference>
<dbReference type="AlphaFoldDB" id="A0A1V9YE55"/>
<dbReference type="Gene3D" id="2.30.29.30">
    <property type="entry name" value="Pleckstrin-homology domain (PH domain)/Phosphotyrosine-binding domain (PTB)"/>
    <property type="match status" value="1"/>
</dbReference>
<feature type="domain" description="PH" evidence="1">
    <location>
        <begin position="5"/>
        <end position="107"/>
    </location>
</feature>
<dbReference type="SUPFAM" id="SSF50729">
    <property type="entry name" value="PH domain-like"/>
    <property type="match status" value="1"/>
</dbReference>
<sequence length="145" mass="16439">MASVSGSIEGYLIKLEQDSGEIVYCILEEGNLVYYSGKGGDCLGQLTLTGHRINVNLIRDDRDSVPNRFIVSSRPPKKDEMENRLLFSASTPECQENWATAILNWNKHCWDDSETVFSYKDELEALKRIVNKYNLKQSVVIHPIG</sequence>
<dbReference type="EMBL" id="JNBS01004144">
    <property type="protein sequence ID" value="OQR84024.1"/>
    <property type="molecule type" value="Genomic_DNA"/>
</dbReference>
<evidence type="ECO:0000313" key="2">
    <source>
        <dbReference type="EMBL" id="OQR84024.1"/>
    </source>
</evidence>
<gene>
    <name evidence="2" type="ORF">THRCLA_23105</name>
</gene>
<comment type="caution">
    <text evidence="2">The sequence shown here is derived from an EMBL/GenBank/DDBJ whole genome shotgun (WGS) entry which is preliminary data.</text>
</comment>
<keyword evidence="3" id="KW-1185">Reference proteome</keyword>
<proteinExistence type="predicted"/>
<dbReference type="Proteomes" id="UP000243217">
    <property type="component" value="Unassembled WGS sequence"/>
</dbReference>
<dbReference type="OrthoDB" id="90858at2759"/>
<dbReference type="InterPro" id="IPR011993">
    <property type="entry name" value="PH-like_dom_sf"/>
</dbReference>
<accession>A0A1V9YE55</accession>
<protein>
    <recommendedName>
        <fullName evidence="1">PH domain-containing protein</fullName>
    </recommendedName>
</protein>
<dbReference type="InterPro" id="IPR001849">
    <property type="entry name" value="PH_domain"/>
</dbReference>
<dbReference type="Pfam" id="PF00169">
    <property type="entry name" value="PH"/>
    <property type="match status" value="1"/>
</dbReference>
<evidence type="ECO:0000313" key="3">
    <source>
        <dbReference type="Proteomes" id="UP000243217"/>
    </source>
</evidence>
<dbReference type="STRING" id="74557.A0A1V9YE55"/>
<name>A0A1V9YE55_9STRA</name>
<dbReference type="SMART" id="SM00233">
    <property type="entry name" value="PH"/>
    <property type="match status" value="1"/>
</dbReference>
<organism evidence="2 3">
    <name type="scientific">Thraustotheca clavata</name>
    <dbReference type="NCBI Taxonomy" id="74557"/>
    <lineage>
        <taxon>Eukaryota</taxon>
        <taxon>Sar</taxon>
        <taxon>Stramenopiles</taxon>
        <taxon>Oomycota</taxon>
        <taxon>Saprolegniomycetes</taxon>
        <taxon>Saprolegniales</taxon>
        <taxon>Achlyaceae</taxon>
        <taxon>Thraustotheca</taxon>
    </lineage>
</organism>